<feature type="region of interest" description="Disordered" evidence="7">
    <location>
        <begin position="117"/>
        <end position="270"/>
    </location>
</feature>
<evidence type="ECO:0000256" key="6">
    <source>
        <dbReference type="RuleBase" id="RU367028"/>
    </source>
</evidence>
<feature type="compositionally biased region" description="Low complexity" evidence="7">
    <location>
        <begin position="49"/>
        <end position="62"/>
    </location>
</feature>
<feature type="compositionally biased region" description="Low complexity" evidence="7">
    <location>
        <begin position="224"/>
        <end position="238"/>
    </location>
</feature>
<dbReference type="OrthoDB" id="1928390at2759"/>
<keyword evidence="3 6" id="KW-0805">Transcription regulation</keyword>
<comment type="caution">
    <text evidence="9">The sequence shown here is derived from an EMBL/GenBank/DDBJ whole genome shotgun (WGS) entry which is preliminary data.</text>
</comment>
<feature type="compositionally biased region" description="Low complexity" evidence="7">
    <location>
        <begin position="172"/>
        <end position="192"/>
    </location>
</feature>
<evidence type="ECO:0000256" key="7">
    <source>
        <dbReference type="SAM" id="MobiDB-lite"/>
    </source>
</evidence>
<comment type="subcellular location">
    <subcellularLocation>
        <location evidence="1 6">Nucleus</location>
    </subcellularLocation>
</comment>
<keyword evidence="10" id="KW-1185">Reference proteome</keyword>
<sequence>MDKNRLAHAKPGGHGVGGRLRQRLAQFLRHSSCATTSATAFVGVATTTNAAAPPPTATNNAASRQQEHHEPQPKVIHGRRQRRHHRRRSSSSRALVHISIDCSAATSVVSAAAVLPSPAPAARDAVKSGTRKKGDGYKLRSPLYSWSSSSSSTDTDDGELAPFSSDGEKGQTTTTDTRSTLFSSRSFSSDSTVDFYSNATGGSSTTKPRRHKKTPRHGGARKPAGGAFRRTAASAAAGDNEHEKEKKKKPVVDDRKDGGGSGAAVAGGGSTAVVKRSHNPYADFRSSMVEMVAGRRLRGADALAELLVWYLSLNSPRHHPAILAAFEDVWEAVLGNDP</sequence>
<feature type="region of interest" description="Disordered" evidence="7">
    <location>
        <begin position="49"/>
        <end position="94"/>
    </location>
</feature>
<gene>
    <name evidence="9" type="ORF">HU200_026335</name>
</gene>
<reference evidence="9" key="1">
    <citation type="submission" date="2020-07" db="EMBL/GenBank/DDBJ databases">
        <title>Genome sequence and genetic diversity analysis of an under-domesticated orphan crop, white fonio (Digitaria exilis).</title>
        <authorList>
            <person name="Bennetzen J.L."/>
            <person name="Chen S."/>
            <person name="Ma X."/>
            <person name="Wang X."/>
            <person name="Yssel A.E.J."/>
            <person name="Chaluvadi S.R."/>
            <person name="Johnson M."/>
            <person name="Gangashetty P."/>
            <person name="Hamidou F."/>
            <person name="Sanogo M.D."/>
            <person name="Zwaenepoel A."/>
            <person name="Wallace J."/>
            <person name="Van De Peer Y."/>
            <person name="Van Deynze A."/>
        </authorList>
    </citation>
    <scope>NUCLEOTIDE SEQUENCE</scope>
    <source>
        <tissue evidence="9">Leaves</tissue>
    </source>
</reference>
<dbReference type="Pfam" id="PF04844">
    <property type="entry name" value="Ovate"/>
    <property type="match status" value="1"/>
</dbReference>
<feature type="compositionally biased region" description="Gly residues" evidence="7">
    <location>
        <begin position="259"/>
        <end position="270"/>
    </location>
</feature>
<organism evidence="9 10">
    <name type="scientific">Digitaria exilis</name>
    <dbReference type="NCBI Taxonomy" id="1010633"/>
    <lineage>
        <taxon>Eukaryota</taxon>
        <taxon>Viridiplantae</taxon>
        <taxon>Streptophyta</taxon>
        <taxon>Embryophyta</taxon>
        <taxon>Tracheophyta</taxon>
        <taxon>Spermatophyta</taxon>
        <taxon>Magnoliopsida</taxon>
        <taxon>Liliopsida</taxon>
        <taxon>Poales</taxon>
        <taxon>Poaceae</taxon>
        <taxon>PACMAD clade</taxon>
        <taxon>Panicoideae</taxon>
        <taxon>Panicodae</taxon>
        <taxon>Paniceae</taxon>
        <taxon>Anthephorinae</taxon>
        <taxon>Digitaria</taxon>
    </lineage>
</organism>
<dbReference type="GO" id="GO:0005634">
    <property type="term" value="C:nucleus"/>
    <property type="evidence" value="ECO:0007669"/>
    <property type="project" value="UniProtKB-SubCell"/>
</dbReference>
<feature type="domain" description="OVATE" evidence="8">
    <location>
        <begin position="273"/>
        <end position="332"/>
    </location>
</feature>
<evidence type="ECO:0000256" key="3">
    <source>
        <dbReference type="ARBA" id="ARBA00023015"/>
    </source>
</evidence>
<dbReference type="PANTHER" id="PTHR33057">
    <property type="entry name" value="TRANSCRIPTION REPRESSOR OFP7-RELATED"/>
    <property type="match status" value="1"/>
</dbReference>
<evidence type="ECO:0000313" key="10">
    <source>
        <dbReference type="Proteomes" id="UP000636709"/>
    </source>
</evidence>
<feature type="compositionally biased region" description="Basic residues" evidence="7">
    <location>
        <begin position="207"/>
        <end position="220"/>
    </location>
</feature>
<dbReference type="PROSITE" id="PS51754">
    <property type="entry name" value="OVATE"/>
    <property type="match status" value="1"/>
</dbReference>
<protein>
    <recommendedName>
        <fullName evidence="6">Transcription repressor</fullName>
    </recommendedName>
    <alternativeName>
        <fullName evidence="6">Ovate family protein</fullName>
    </alternativeName>
</protein>
<evidence type="ECO:0000256" key="4">
    <source>
        <dbReference type="ARBA" id="ARBA00023163"/>
    </source>
</evidence>
<evidence type="ECO:0000259" key="8">
    <source>
        <dbReference type="PROSITE" id="PS51754"/>
    </source>
</evidence>
<feature type="compositionally biased region" description="Basic residues" evidence="7">
    <location>
        <begin position="76"/>
        <end position="90"/>
    </location>
</feature>
<dbReference type="NCBIfam" id="TIGR01568">
    <property type="entry name" value="A_thal_3678"/>
    <property type="match status" value="1"/>
</dbReference>
<accession>A0A835C9A0</accession>
<feature type="compositionally biased region" description="Basic and acidic residues" evidence="7">
    <location>
        <begin position="239"/>
        <end position="258"/>
    </location>
</feature>
<keyword evidence="2 6" id="KW-0678">Repressor</keyword>
<dbReference type="PANTHER" id="PTHR33057:SF12">
    <property type="entry name" value="TRANSCRIPTION REPRESSOR"/>
    <property type="match status" value="1"/>
</dbReference>
<evidence type="ECO:0000313" key="9">
    <source>
        <dbReference type="EMBL" id="KAF8716455.1"/>
    </source>
</evidence>
<dbReference type="Proteomes" id="UP000636709">
    <property type="component" value="Unassembled WGS sequence"/>
</dbReference>
<dbReference type="GO" id="GO:0045892">
    <property type="term" value="P:negative regulation of DNA-templated transcription"/>
    <property type="evidence" value="ECO:0007669"/>
    <property type="project" value="UniProtKB-UniRule"/>
</dbReference>
<dbReference type="AlphaFoldDB" id="A0A835C9A0"/>
<keyword evidence="5 6" id="KW-0539">Nucleus</keyword>
<evidence type="ECO:0000256" key="5">
    <source>
        <dbReference type="ARBA" id="ARBA00023242"/>
    </source>
</evidence>
<name>A0A835C9A0_9POAL</name>
<dbReference type="InterPro" id="IPR006458">
    <property type="entry name" value="Ovate_C"/>
</dbReference>
<evidence type="ECO:0000256" key="2">
    <source>
        <dbReference type="ARBA" id="ARBA00022491"/>
    </source>
</evidence>
<comment type="function">
    <text evidence="6">Transcriptional repressor that regulates multiple aspects of plant growth and development.</text>
</comment>
<evidence type="ECO:0000256" key="1">
    <source>
        <dbReference type="ARBA" id="ARBA00004123"/>
    </source>
</evidence>
<proteinExistence type="predicted"/>
<feature type="compositionally biased region" description="Polar residues" evidence="7">
    <location>
        <begin position="194"/>
        <end position="206"/>
    </location>
</feature>
<dbReference type="InterPro" id="IPR038933">
    <property type="entry name" value="Ovate"/>
</dbReference>
<dbReference type="EMBL" id="JACEFO010001723">
    <property type="protein sequence ID" value="KAF8716455.1"/>
    <property type="molecule type" value="Genomic_DNA"/>
</dbReference>
<keyword evidence="4 6" id="KW-0804">Transcription</keyword>